<accession>M3A1E7</accession>
<dbReference type="Proteomes" id="UP000016932">
    <property type="component" value="Unassembled WGS sequence"/>
</dbReference>
<dbReference type="AlphaFoldDB" id="M3A1E7"/>
<organism evidence="1 2">
    <name type="scientific">Pseudocercospora fijiensis (strain CIRAD86)</name>
    <name type="common">Black leaf streak disease fungus</name>
    <name type="synonym">Mycosphaerella fijiensis</name>
    <dbReference type="NCBI Taxonomy" id="383855"/>
    <lineage>
        <taxon>Eukaryota</taxon>
        <taxon>Fungi</taxon>
        <taxon>Dikarya</taxon>
        <taxon>Ascomycota</taxon>
        <taxon>Pezizomycotina</taxon>
        <taxon>Dothideomycetes</taxon>
        <taxon>Dothideomycetidae</taxon>
        <taxon>Mycosphaerellales</taxon>
        <taxon>Mycosphaerellaceae</taxon>
        <taxon>Pseudocercospora</taxon>
    </lineage>
</organism>
<protein>
    <submittedName>
        <fullName evidence="1">Uncharacterized protein</fullName>
    </submittedName>
</protein>
<evidence type="ECO:0000313" key="2">
    <source>
        <dbReference type="Proteomes" id="UP000016932"/>
    </source>
</evidence>
<reference evidence="1 2" key="1">
    <citation type="journal article" date="2012" name="PLoS Pathog.">
        <title>Diverse lifestyles and strategies of plant pathogenesis encoded in the genomes of eighteen Dothideomycetes fungi.</title>
        <authorList>
            <person name="Ohm R.A."/>
            <person name="Feau N."/>
            <person name="Henrissat B."/>
            <person name="Schoch C.L."/>
            <person name="Horwitz B.A."/>
            <person name="Barry K.W."/>
            <person name="Condon B.J."/>
            <person name="Copeland A.C."/>
            <person name="Dhillon B."/>
            <person name="Glaser F."/>
            <person name="Hesse C.N."/>
            <person name="Kosti I."/>
            <person name="LaButti K."/>
            <person name="Lindquist E.A."/>
            <person name="Lucas S."/>
            <person name="Salamov A.A."/>
            <person name="Bradshaw R.E."/>
            <person name="Ciuffetti L."/>
            <person name="Hamelin R.C."/>
            <person name="Kema G.H.J."/>
            <person name="Lawrence C."/>
            <person name="Scott J.A."/>
            <person name="Spatafora J.W."/>
            <person name="Turgeon B.G."/>
            <person name="de Wit P.J.G.M."/>
            <person name="Zhong S."/>
            <person name="Goodwin S.B."/>
            <person name="Grigoriev I.V."/>
        </authorList>
    </citation>
    <scope>NUCLEOTIDE SEQUENCE [LARGE SCALE GENOMIC DNA]</scope>
    <source>
        <strain evidence="1 2">CIRAD86</strain>
    </source>
</reference>
<gene>
    <name evidence="1" type="ORF">MYCFIDRAFT_173866</name>
</gene>
<dbReference type="RefSeq" id="XP_007925499.1">
    <property type="nucleotide sequence ID" value="XM_007927308.1"/>
</dbReference>
<dbReference type="KEGG" id="pfj:MYCFIDRAFT_173866"/>
<keyword evidence="2" id="KW-1185">Reference proteome</keyword>
<proteinExistence type="predicted"/>
<sequence length="88" mass="9928">MCSPKDGLNAMLYRIARHKSGIIIIYGSRTEIYGLICKSWLVEITYAARIRNPTRYEGVSRDGAVVDEDFITSMLISKFIRGSLCHQG</sequence>
<dbReference type="VEuPathDB" id="FungiDB:MYCFIDRAFT_173866"/>
<dbReference type="EMBL" id="KB446557">
    <property type="protein sequence ID" value="EME84994.1"/>
    <property type="molecule type" value="Genomic_DNA"/>
</dbReference>
<dbReference type="HOGENOM" id="CLU_2470041_0_0_1"/>
<dbReference type="GeneID" id="19333075"/>
<evidence type="ECO:0000313" key="1">
    <source>
        <dbReference type="EMBL" id="EME84994.1"/>
    </source>
</evidence>
<name>M3A1E7_PSEFD</name>